<dbReference type="InterPro" id="IPR006612">
    <property type="entry name" value="THAP_Znf"/>
</dbReference>
<protein>
    <recommendedName>
        <fullName evidence="7">THAP-type domain-containing protein</fullName>
    </recommendedName>
</protein>
<evidence type="ECO:0000256" key="5">
    <source>
        <dbReference type="PROSITE-ProRule" id="PRU00309"/>
    </source>
</evidence>
<dbReference type="AlphaFoldDB" id="A0AA38IAD7"/>
<feature type="domain" description="THAP-type" evidence="7">
    <location>
        <begin position="1"/>
        <end position="92"/>
    </location>
</feature>
<proteinExistence type="predicted"/>
<evidence type="ECO:0000256" key="3">
    <source>
        <dbReference type="ARBA" id="ARBA00022833"/>
    </source>
</evidence>
<comment type="caution">
    <text evidence="8">The sequence shown here is derived from an EMBL/GenBank/DDBJ whole genome shotgun (WGS) entry which is preliminary data.</text>
</comment>
<evidence type="ECO:0000256" key="1">
    <source>
        <dbReference type="ARBA" id="ARBA00022723"/>
    </source>
</evidence>
<dbReference type="SMART" id="SM00692">
    <property type="entry name" value="DM3"/>
    <property type="match status" value="1"/>
</dbReference>
<keyword evidence="1" id="KW-0479">Metal-binding</keyword>
<dbReference type="InterPro" id="IPR052224">
    <property type="entry name" value="THAP_domain_protein"/>
</dbReference>
<name>A0AA38IAD7_9CUCU</name>
<evidence type="ECO:0000259" key="7">
    <source>
        <dbReference type="PROSITE" id="PS50950"/>
    </source>
</evidence>
<dbReference type="InterPro" id="IPR038441">
    <property type="entry name" value="THAP_Znf_sf"/>
</dbReference>
<keyword evidence="2 5" id="KW-0863">Zinc-finger</keyword>
<keyword evidence="6" id="KW-0175">Coiled coil</keyword>
<sequence length="189" mass="21897">MSHCAVSGCSNRQLKCVKNRDIKFYRFPKAKDFCKEWVKFCGRKEIINVKNARICSEHFTASCSYKSLQHKLLQYSPKNRRRLMPDAVPSEKGPISTEAGIVELASPKKISCRKDLFNEVRSIEVCNWEEKYKELQQKFNELEKKMEAMKAENVLLKQQLQNKTDNAVIAKAVSIVFTKGQIKKLFSKK</sequence>
<evidence type="ECO:0000256" key="2">
    <source>
        <dbReference type="ARBA" id="ARBA00022771"/>
    </source>
</evidence>
<dbReference type="GO" id="GO:0008270">
    <property type="term" value="F:zinc ion binding"/>
    <property type="evidence" value="ECO:0007669"/>
    <property type="project" value="UniProtKB-KW"/>
</dbReference>
<gene>
    <name evidence="8" type="ORF">Zmor_016528</name>
</gene>
<dbReference type="Gene3D" id="6.20.210.20">
    <property type="entry name" value="THAP domain"/>
    <property type="match status" value="1"/>
</dbReference>
<dbReference type="SMART" id="SM00980">
    <property type="entry name" value="THAP"/>
    <property type="match status" value="1"/>
</dbReference>
<dbReference type="PANTHER" id="PTHR46927:SF3">
    <property type="entry name" value="THAP-TYPE DOMAIN-CONTAINING PROTEIN"/>
    <property type="match status" value="1"/>
</dbReference>
<keyword evidence="4 5" id="KW-0238">DNA-binding</keyword>
<dbReference type="EMBL" id="JALNTZ010000005">
    <property type="protein sequence ID" value="KAJ3650427.1"/>
    <property type="molecule type" value="Genomic_DNA"/>
</dbReference>
<accession>A0AA38IAD7</accession>
<organism evidence="8 9">
    <name type="scientific">Zophobas morio</name>
    <dbReference type="NCBI Taxonomy" id="2755281"/>
    <lineage>
        <taxon>Eukaryota</taxon>
        <taxon>Metazoa</taxon>
        <taxon>Ecdysozoa</taxon>
        <taxon>Arthropoda</taxon>
        <taxon>Hexapoda</taxon>
        <taxon>Insecta</taxon>
        <taxon>Pterygota</taxon>
        <taxon>Neoptera</taxon>
        <taxon>Endopterygota</taxon>
        <taxon>Coleoptera</taxon>
        <taxon>Polyphaga</taxon>
        <taxon>Cucujiformia</taxon>
        <taxon>Tenebrionidae</taxon>
        <taxon>Zophobas</taxon>
    </lineage>
</organism>
<reference evidence="8" key="1">
    <citation type="journal article" date="2023" name="G3 (Bethesda)">
        <title>Whole genome assemblies of Zophobas morio and Tenebrio molitor.</title>
        <authorList>
            <person name="Kaur S."/>
            <person name="Stinson S.A."/>
            <person name="diCenzo G.C."/>
        </authorList>
    </citation>
    <scope>NUCLEOTIDE SEQUENCE</scope>
    <source>
        <strain evidence="8">QUZm001</strain>
    </source>
</reference>
<dbReference type="PROSITE" id="PS50950">
    <property type="entry name" value="ZF_THAP"/>
    <property type="match status" value="1"/>
</dbReference>
<dbReference type="SUPFAM" id="SSF57716">
    <property type="entry name" value="Glucocorticoid receptor-like (DNA-binding domain)"/>
    <property type="match status" value="1"/>
</dbReference>
<evidence type="ECO:0000313" key="8">
    <source>
        <dbReference type="EMBL" id="KAJ3650427.1"/>
    </source>
</evidence>
<dbReference type="Pfam" id="PF05485">
    <property type="entry name" value="THAP"/>
    <property type="match status" value="1"/>
</dbReference>
<dbReference type="PANTHER" id="PTHR46927">
    <property type="entry name" value="AGAP005574-PA"/>
    <property type="match status" value="1"/>
</dbReference>
<keyword evidence="3" id="KW-0862">Zinc</keyword>
<dbReference type="GO" id="GO:0003677">
    <property type="term" value="F:DNA binding"/>
    <property type="evidence" value="ECO:0007669"/>
    <property type="project" value="UniProtKB-UniRule"/>
</dbReference>
<evidence type="ECO:0000256" key="4">
    <source>
        <dbReference type="ARBA" id="ARBA00023125"/>
    </source>
</evidence>
<evidence type="ECO:0000313" key="9">
    <source>
        <dbReference type="Proteomes" id="UP001168821"/>
    </source>
</evidence>
<evidence type="ECO:0000256" key="6">
    <source>
        <dbReference type="SAM" id="Coils"/>
    </source>
</evidence>
<keyword evidence="9" id="KW-1185">Reference proteome</keyword>
<dbReference type="Proteomes" id="UP001168821">
    <property type="component" value="Unassembled WGS sequence"/>
</dbReference>
<feature type="coiled-coil region" evidence="6">
    <location>
        <begin position="125"/>
        <end position="166"/>
    </location>
</feature>